<dbReference type="Proteomes" id="UP000253303">
    <property type="component" value="Unassembled WGS sequence"/>
</dbReference>
<reference evidence="1 2" key="1">
    <citation type="submission" date="2018-06" db="EMBL/GenBank/DDBJ databases">
        <title>Sphaerisporangium craniellae sp. nov., isolated from a marine sponge in the South China Sea.</title>
        <authorList>
            <person name="Li L."/>
        </authorList>
    </citation>
    <scope>NUCLEOTIDE SEQUENCE [LARGE SCALE GENOMIC DNA]</scope>
    <source>
        <strain evidence="1 2">LHW63015</strain>
    </source>
</reference>
<accession>A0A366M167</accession>
<dbReference type="EMBL" id="QMEY01000004">
    <property type="protein sequence ID" value="RBQ19543.1"/>
    <property type="molecule type" value="Genomic_DNA"/>
</dbReference>
<evidence type="ECO:0000313" key="1">
    <source>
        <dbReference type="EMBL" id="RBQ19543.1"/>
    </source>
</evidence>
<keyword evidence="2" id="KW-1185">Reference proteome</keyword>
<dbReference type="AlphaFoldDB" id="A0A366M167"/>
<comment type="caution">
    <text evidence="1">The sequence shown here is derived from an EMBL/GenBank/DDBJ whole genome shotgun (WGS) entry which is preliminary data.</text>
</comment>
<evidence type="ECO:0000313" key="2">
    <source>
        <dbReference type="Proteomes" id="UP000253303"/>
    </source>
</evidence>
<sequence>MVLPLSAVAVLLTGCGELQEVSGTVDKAQACLEATKVAGEIASKAVSLANNPQELEKALNDAATKLEDSAAKAGDTTLREAMEGLAKSYQSLDISDVNSAIDAAQRAAADTAKYLGDITRACGGS</sequence>
<gene>
    <name evidence="1" type="ORF">DP939_12370</name>
</gene>
<name>A0A366M167_9ACTN</name>
<protein>
    <submittedName>
        <fullName evidence="1">Uncharacterized protein</fullName>
    </submittedName>
</protein>
<organism evidence="1 2">
    <name type="scientific">Spongiactinospora rosea</name>
    <dbReference type="NCBI Taxonomy" id="2248750"/>
    <lineage>
        <taxon>Bacteria</taxon>
        <taxon>Bacillati</taxon>
        <taxon>Actinomycetota</taxon>
        <taxon>Actinomycetes</taxon>
        <taxon>Streptosporangiales</taxon>
        <taxon>Streptosporangiaceae</taxon>
        <taxon>Spongiactinospora</taxon>
    </lineage>
</organism>
<proteinExistence type="predicted"/>